<evidence type="ECO:0000256" key="1">
    <source>
        <dbReference type="ARBA" id="ARBA00022630"/>
    </source>
</evidence>
<dbReference type="PANTHER" id="PTHR23023">
    <property type="entry name" value="DIMETHYLANILINE MONOOXYGENASE"/>
    <property type="match status" value="1"/>
</dbReference>
<keyword evidence="6" id="KW-1185">Reference proteome</keyword>
<name>A0AAV9T844_9PEZI</name>
<accession>A0AAV9T844</accession>
<dbReference type="Pfam" id="PF13738">
    <property type="entry name" value="Pyr_redox_3"/>
    <property type="match status" value="1"/>
</dbReference>
<dbReference type="Gene3D" id="3.50.50.60">
    <property type="entry name" value="FAD/NAD(P)-binding domain"/>
    <property type="match status" value="2"/>
</dbReference>
<evidence type="ECO:0000313" key="6">
    <source>
        <dbReference type="Proteomes" id="UP001327957"/>
    </source>
</evidence>
<dbReference type="Proteomes" id="UP001327957">
    <property type="component" value="Unassembled WGS sequence"/>
</dbReference>
<keyword evidence="3" id="KW-0560">Oxidoreductase</keyword>
<protein>
    <submittedName>
        <fullName evidence="5">Cofactor FMO1 enzyme is FAD</fullName>
    </submittedName>
</protein>
<dbReference type="EMBL" id="JASAOK010000043">
    <property type="protein sequence ID" value="KAK6215289.1"/>
    <property type="molecule type" value="Genomic_DNA"/>
</dbReference>
<dbReference type="InterPro" id="IPR050346">
    <property type="entry name" value="FMO-like"/>
</dbReference>
<comment type="caution">
    <text evidence="5">The sequence shown here is derived from an EMBL/GenBank/DDBJ whole genome shotgun (WGS) entry which is preliminary data.</text>
</comment>
<sequence length="676" mass="76601">MSTRCAAGMSYGFRLCVAAAAALKTAFATTVALEILSPRKLIDTPRRWRILAVGESAPLGRPIRPLEERGHILRPKSLQFLSVVTVDQVMETFDVIVVGAGWYGLMAARTYLELAPETNLLIVDDSGTVGGVWSKERIYPSLFAQISHPLFEYSFYPMSKEDISPDGFVSGKTIHNYLDSFAKDHNLLPRLRLKTRVEKVRRGQPSSDGWILDIKGGNSLSCDKLIYATGANSSPIIPKWPRDNFEKPVIHSLDLGTHQDYIANNVRSATVVGRSKSSYDAVYHLLCEGKKVDWVMRDGLSGPFSLYAPTFLGLWNIADHISTRFASSFSPCIMATSGFCYNFFQRHAVGRMLTNVYWRTANYLSVSHAEYWRTPNAEKLRPRPYSDGVCWGSGGIGIATAPDFWKVFHRGNVTIHSTEIESISHQDVVNLKNGYAVATDIVIHCTGFDKGYSTFDPELREELGLQYDTKTFSRWTMLDEKAEKTVDELLPYLRTAPKQYGDVDASRGAEQGPNRHFRRLVVPELAARGDRSILFPGHIHSAFTPLAAELQALWGITWMLGWRDLPSREEMEFEASTFNAWTRKRYLEQGKKHSYFIYDYIPYIDTLMKDLGLNPFRKSNVFEEWFVRYKPSDYRTILDEYRSIRLNQLKARSLNGHAKGPRHVTTETNGHSVKPN</sequence>
<proteinExistence type="predicted"/>
<gene>
    <name evidence="5" type="ORF">QIS74_08308</name>
</gene>
<organism evidence="5 6">
    <name type="scientific">Colletotrichum tabaci</name>
    <dbReference type="NCBI Taxonomy" id="1209068"/>
    <lineage>
        <taxon>Eukaryota</taxon>
        <taxon>Fungi</taxon>
        <taxon>Dikarya</taxon>
        <taxon>Ascomycota</taxon>
        <taxon>Pezizomycotina</taxon>
        <taxon>Sordariomycetes</taxon>
        <taxon>Hypocreomycetidae</taxon>
        <taxon>Glomerellales</taxon>
        <taxon>Glomerellaceae</taxon>
        <taxon>Colletotrichum</taxon>
        <taxon>Colletotrichum destructivum species complex</taxon>
    </lineage>
</organism>
<keyword evidence="1" id="KW-0285">Flavoprotein</keyword>
<dbReference type="GO" id="GO:0016491">
    <property type="term" value="F:oxidoreductase activity"/>
    <property type="evidence" value="ECO:0007669"/>
    <property type="project" value="UniProtKB-KW"/>
</dbReference>
<keyword evidence="2" id="KW-0274">FAD</keyword>
<dbReference type="SUPFAM" id="SSF51905">
    <property type="entry name" value="FAD/NAD(P)-binding domain"/>
    <property type="match status" value="2"/>
</dbReference>
<feature type="region of interest" description="Disordered" evidence="4">
    <location>
        <begin position="656"/>
        <end position="676"/>
    </location>
</feature>
<dbReference type="AlphaFoldDB" id="A0AAV9T844"/>
<evidence type="ECO:0000256" key="3">
    <source>
        <dbReference type="ARBA" id="ARBA00023002"/>
    </source>
</evidence>
<dbReference type="InterPro" id="IPR036188">
    <property type="entry name" value="FAD/NAD-bd_sf"/>
</dbReference>
<reference evidence="5 6" key="1">
    <citation type="submission" date="2023-04" db="EMBL/GenBank/DDBJ databases">
        <title>Colletotrichum tabacum stain YC1 causing leaf anthracnose on Nicotiana tabacum(L.) cv.</title>
        <authorList>
            <person name="Ji Z."/>
            <person name="Wang M."/>
            <person name="Zhang J."/>
            <person name="Wang N."/>
            <person name="Zhou Z."/>
        </authorList>
    </citation>
    <scope>NUCLEOTIDE SEQUENCE [LARGE SCALE GENOMIC DNA]</scope>
    <source>
        <strain evidence="5 6">YC1</strain>
    </source>
</reference>
<evidence type="ECO:0000313" key="5">
    <source>
        <dbReference type="EMBL" id="KAK6215289.1"/>
    </source>
</evidence>
<evidence type="ECO:0000256" key="4">
    <source>
        <dbReference type="SAM" id="MobiDB-lite"/>
    </source>
</evidence>
<evidence type="ECO:0000256" key="2">
    <source>
        <dbReference type="ARBA" id="ARBA00022827"/>
    </source>
</evidence>
<feature type="compositionally biased region" description="Polar residues" evidence="4">
    <location>
        <begin position="666"/>
        <end position="676"/>
    </location>
</feature>